<evidence type="ECO:0000313" key="1">
    <source>
        <dbReference type="EMBL" id="AMB96797.1"/>
    </source>
</evidence>
<dbReference type="EMBL" id="CP063065">
    <property type="protein sequence ID" value="QOQ78450.1"/>
    <property type="molecule type" value="Genomic_DNA"/>
</dbReference>
<name>A0A0U4HPS9_9LACT</name>
<organism evidence="4 9">
    <name type="scientific">Aerococcus urinaeequi</name>
    <dbReference type="NCBI Taxonomy" id="51665"/>
    <lineage>
        <taxon>Bacteria</taxon>
        <taxon>Bacillati</taxon>
        <taxon>Bacillota</taxon>
        <taxon>Bacilli</taxon>
        <taxon>Lactobacillales</taxon>
        <taxon>Aerococcaceae</taxon>
        <taxon>Aerococcus</taxon>
    </lineage>
</organism>
<dbReference type="EMBL" id="CP014162">
    <property type="protein sequence ID" value="AMB96797.1"/>
    <property type="molecule type" value="Genomic_DNA"/>
</dbReference>
<evidence type="ECO:0000313" key="2">
    <source>
        <dbReference type="EMBL" id="MBA5745647.1"/>
    </source>
</evidence>
<dbReference type="KEGG" id="aui:APT62_04260"/>
<sequence length="109" mass="12716">MDDIVNRLYQIENTAKDAENTVQDQKMSIKRSFDDKKRDFLQAANDAYAKKIEATRESFSSEDYETSHNLTAKFSRKMQRIQDILDNEHGLYVDEFMEKVTKLGVDEIG</sequence>
<keyword evidence="7" id="KW-1185">Reference proteome</keyword>
<dbReference type="EMBL" id="JACGAN010000001">
    <property type="protein sequence ID" value="MBA5745647.1"/>
    <property type="molecule type" value="Genomic_DNA"/>
</dbReference>
<protein>
    <submittedName>
        <fullName evidence="4">Uncharacterized protein</fullName>
    </submittedName>
</protein>
<dbReference type="OrthoDB" id="2136004at2"/>
<dbReference type="AlphaFoldDB" id="A0A0U4HPS9"/>
<reference evidence="4" key="5">
    <citation type="submission" date="2022-12" db="EMBL/GenBank/DDBJ databases">
        <title>Whole genome sequence analysis of a duck derived balloon bacteium Aerococcus urinaeequi henan2020.</title>
        <authorList>
            <person name="Zhang H."/>
            <person name="Qiao H.X."/>
            <person name="Bian C.Z."/>
            <person name="Shu J.C."/>
        </authorList>
    </citation>
    <scope>NUCLEOTIDE SEQUENCE</scope>
    <source>
        <strain evidence="4">2020-HN-1</strain>
    </source>
</reference>
<accession>A0A0U4HPS9</accession>
<evidence type="ECO:0000313" key="6">
    <source>
        <dbReference type="Proteomes" id="UP000067698"/>
    </source>
</evidence>
<reference evidence="5" key="6">
    <citation type="submission" date="2023-01" db="EMBL/GenBank/DDBJ databases">
        <title>Oxazolidinone resistance genes in florfenicol resistant enterococci from beef cattle and veal calves at slaughter.</title>
        <authorList>
            <person name="Biggel M."/>
        </authorList>
    </citation>
    <scope>NUCLEOTIDE SEQUENCE</scope>
    <source>
        <strain evidence="5">K79-1</strain>
    </source>
</reference>
<dbReference type="EMBL" id="CP114063">
    <property type="protein sequence ID" value="WAT23759.1"/>
    <property type="molecule type" value="Genomic_DNA"/>
</dbReference>
<evidence type="ECO:0000313" key="8">
    <source>
        <dbReference type="Proteomes" id="UP000595091"/>
    </source>
</evidence>
<reference evidence="2 7" key="3">
    <citation type="submission" date="2020-07" db="EMBL/GenBank/DDBJ databases">
        <title>Draft Genome Sequences of Lactobacillales Isolated from the International Space Station.</title>
        <authorList>
            <person name="Bharadwaj A.R."/>
            <person name="Singh N.K."/>
            <person name="Wood J.M."/>
            <person name="Debieu M."/>
            <person name="O'Hara N.B."/>
            <person name="Karouia F."/>
            <person name="Mason C.E."/>
            <person name="Venkateswaran K."/>
        </authorList>
    </citation>
    <scope>NUCLEOTIDE SEQUENCE [LARGE SCALE GENOMIC DNA]</scope>
    <source>
        <strain evidence="2 7">151250015-1-258-55</strain>
    </source>
</reference>
<reference evidence="3 8" key="4">
    <citation type="submission" date="2020-10" db="EMBL/GenBank/DDBJ databases">
        <title>Plasmid carrying two tetracycline resistance determinant.</title>
        <authorList>
            <person name="Yang Q."/>
        </authorList>
    </citation>
    <scope>NUCLEOTIDE SEQUENCE [LARGE SCALE GENOMIC DNA]</scope>
    <source>
        <strain evidence="3 8">T43</strain>
    </source>
</reference>
<evidence type="ECO:0000313" key="4">
    <source>
        <dbReference type="EMBL" id="WAT23759.1"/>
    </source>
</evidence>
<evidence type="ECO:0000313" key="5">
    <source>
        <dbReference type="EMBL" id="WCG36977.1"/>
    </source>
</evidence>
<evidence type="ECO:0000313" key="7">
    <source>
        <dbReference type="Proteomes" id="UP000540056"/>
    </source>
</evidence>
<reference evidence="1 6" key="1">
    <citation type="journal article" date="2016" name="Genome Announc.">
        <title>Complete Genome Sequences of Aerococcus christensenii CCUG 28831T, Aerococcus sanguinicola CCUG 43001T, Aerococcus urinae CCUG 36881T, Aerococcus urinaeequi CCUG 28094T, Aerococcus urinaehominis CCUG 42038 BT, and Aerococcus viridans CCUG 4311T.</title>
        <authorList>
            <person name="Carkaci D."/>
            <person name="Dargis R."/>
            <person name="Nielsen X.C."/>
            <person name="Skovgaard O."/>
            <person name="Fuursted K."/>
            <person name="Christensen J.J."/>
        </authorList>
    </citation>
    <scope>NUCLEOTIDE SEQUENCE [LARGE SCALE GENOMIC DNA]</scope>
    <source>
        <strain evidence="1 6">CCUG28094</strain>
    </source>
</reference>
<dbReference type="Proteomes" id="UP000595091">
    <property type="component" value="Chromosome"/>
</dbReference>
<proteinExistence type="predicted"/>
<dbReference type="EMBL" id="CP116590">
    <property type="protein sequence ID" value="WCG36977.1"/>
    <property type="molecule type" value="Genomic_DNA"/>
</dbReference>
<gene>
    <name evidence="1" type="ORF">AWM74_00500</name>
    <name evidence="2" type="ORF">H3232_00245</name>
    <name evidence="3" type="ORF">IMX20_05440</name>
    <name evidence="4" type="ORF">OZ415_05700</name>
    <name evidence="5" type="ORF">PML80_05485</name>
</gene>
<dbReference type="Proteomes" id="UP001179483">
    <property type="component" value="Chromosome"/>
</dbReference>
<dbReference type="RefSeq" id="WP_026466164.1">
    <property type="nucleotide sequence ID" value="NZ_CANSXX010000010.1"/>
</dbReference>
<evidence type="ECO:0000313" key="9">
    <source>
        <dbReference type="Proteomes" id="UP001164714"/>
    </source>
</evidence>
<dbReference type="Proteomes" id="UP000067698">
    <property type="component" value="Chromosome"/>
</dbReference>
<dbReference type="GeneID" id="92866026"/>
<dbReference type="Proteomes" id="UP000540056">
    <property type="component" value="Unassembled WGS sequence"/>
</dbReference>
<dbReference type="Proteomes" id="UP001164714">
    <property type="component" value="Chromosome"/>
</dbReference>
<reference evidence="6" key="2">
    <citation type="submission" date="2016-01" db="EMBL/GenBank/DDBJ databases">
        <title>Six Aerococcus type strain genome sequencing and assembly using PacBio and Illumina Hiseq.</title>
        <authorList>
            <person name="Carkaci D."/>
            <person name="Dargis R."/>
            <person name="Nielsen X.C."/>
            <person name="Skovgaard O."/>
            <person name="Fuursted K."/>
            <person name="Christensen J.J."/>
        </authorList>
    </citation>
    <scope>NUCLEOTIDE SEQUENCE [LARGE SCALE GENOMIC DNA]</scope>
    <source>
        <strain evidence="6">CCUG28094</strain>
    </source>
</reference>
<evidence type="ECO:0000313" key="3">
    <source>
        <dbReference type="EMBL" id="QOQ78450.1"/>
    </source>
</evidence>